<dbReference type="Proteomes" id="UP001501532">
    <property type="component" value="Unassembled WGS sequence"/>
</dbReference>
<proteinExistence type="predicted"/>
<dbReference type="RefSeq" id="WP_234517800.1">
    <property type="nucleotide sequence ID" value="NZ_BAAAUF010000049.1"/>
</dbReference>
<reference evidence="3" key="1">
    <citation type="journal article" date="2019" name="Int. J. Syst. Evol. Microbiol.">
        <title>The Global Catalogue of Microorganisms (GCM) 10K type strain sequencing project: providing services to taxonomists for standard genome sequencing and annotation.</title>
        <authorList>
            <consortium name="The Broad Institute Genomics Platform"/>
            <consortium name="The Broad Institute Genome Sequencing Center for Infectious Disease"/>
            <person name="Wu L."/>
            <person name="Ma J."/>
        </authorList>
    </citation>
    <scope>NUCLEOTIDE SEQUENCE [LARGE SCALE GENOMIC DNA]</scope>
    <source>
        <strain evidence="3">JCM 9091</strain>
    </source>
</reference>
<dbReference type="InterPro" id="IPR005031">
    <property type="entry name" value="COQ10_START"/>
</dbReference>
<sequence length="313" mass="35036">MASPAVHETEHEIVLSAPPQAVFDLLAEVTGWPSVFPPTVHADYLERGEHEERIRLWATANDEVKSWTSRRELDRDRLRIRFRQEVSQSPVAAMGGEWVIEPQPSGRTRVLLRHDFRAVGDDPANVAWIRQAIDRNSAAELGSLEAAADRTLSGKDLVMSFQDQVRVDGPAKSVYDFLYAADSWPERLPHVARVALTETTPHVQVLEMDTSTADGSVHTTRSVRVCFPDDRIVYKQLRTPALMSVHTGRWLIEEDERGTLVTSEHTVVIEPDAVTRVLGGGATVADARRYIREALGRNSTTTMRHAKDYAEKA</sequence>
<dbReference type="CDD" id="cd08861">
    <property type="entry name" value="OtcD1_ARO-CYC_like"/>
    <property type="match status" value="2"/>
</dbReference>
<comment type="caution">
    <text evidence="2">The sequence shown here is derived from an EMBL/GenBank/DDBJ whole genome shotgun (WGS) entry which is preliminary data.</text>
</comment>
<dbReference type="Pfam" id="PF10604">
    <property type="entry name" value="Polyketide_cyc2"/>
    <property type="match status" value="1"/>
</dbReference>
<feature type="domain" description="Coenzyme Q-binding protein COQ10 START" evidence="1">
    <location>
        <begin position="167"/>
        <end position="272"/>
    </location>
</feature>
<dbReference type="Gene3D" id="3.30.530.20">
    <property type="match status" value="2"/>
</dbReference>
<evidence type="ECO:0000313" key="2">
    <source>
        <dbReference type="EMBL" id="GAA3061739.1"/>
    </source>
</evidence>
<dbReference type="InterPro" id="IPR023393">
    <property type="entry name" value="START-like_dom_sf"/>
</dbReference>
<dbReference type="SUPFAM" id="SSF55961">
    <property type="entry name" value="Bet v1-like"/>
    <property type="match status" value="2"/>
</dbReference>
<protein>
    <submittedName>
        <fullName evidence="2">SRPBCC family protein</fullName>
    </submittedName>
</protein>
<name>A0ABP6LZ25_9ACTN</name>
<dbReference type="EMBL" id="BAAAUF010000049">
    <property type="protein sequence ID" value="GAA3061739.1"/>
    <property type="molecule type" value="Genomic_DNA"/>
</dbReference>
<dbReference type="InterPro" id="IPR019587">
    <property type="entry name" value="Polyketide_cyclase/dehydratase"/>
</dbReference>
<accession>A0ABP6LZ25</accession>
<keyword evidence="3" id="KW-1185">Reference proteome</keyword>
<organism evidence="2 3">
    <name type="scientific">Streptomyces glomeratus</name>
    <dbReference type="NCBI Taxonomy" id="284452"/>
    <lineage>
        <taxon>Bacteria</taxon>
        <taxon>Bacillati</taxon>
        <taxon>Actinomycetota</taxon>
        <taxon>Actinomycetes</taxon>
        <taxon>Kitasatosporales</taxon>
        <taxon>Streptomycetaceae</taxon>
        <taxon>Streptomyces</taxon>
    </lineage>
</organism>
<evidence type="ECO:0000259" key="1">
    <source>
        <dbReference type="Pfam" id="PF03364"/>
    </source>
</evidence>
<gene>
    <name evidence="2" type="ORF">GCM10010448_51400</name>
</gene>
<evidence type="ECO:0000313" key="3">
    <source>
        <dbReference type="Proteomes" id="UP001501532"/>
    </source>
</evidence>
<dbReference type="Pfam" id="PF03364">
    <property type="entry name" value="Polyketide_cyc"/>
    <property type="match status" value="1"/>
</dbReference>